<organism evidence="1 2">
    <name type="scientific">Micromonospora rosaria</name>
    <dbReference type="NCBI Taxonomy" id="47874"/>
    <lineage>
        <taxon>Bacteria</taxon>
        <taxon>Bacillati</taxon>
        <taxon>Actinomycetota</taxon>
        <taxon>Actinomycetes</taxon>
        <taxon>Micromonosporales</taxon>
        <taxon>Micromonosporaceae</taxon>
        <taxon>Micromonospora</taxon>
    </lineage>
</organism>
<dbReference type="AlphaFoldDB" id="A0A136PYD1"/>
<dbReference type="OrthoDB" id="3403353at2"/>
<evidence type="ECO:0000313" key="1">
    <source>
        <dbReference type="EMBL" id="KXK63367.1"/>
    </source>
</evidence>
<dbReference type="Pfam" id="PF13455">
    <property type="entry name" value="MUG113"/>
    <property type="match status" value="1"/>
</dbReference>
<comment type="caution">
    <text evidence="1">The sequence shown here is derived from an EMBL/GenBank/DDBJ whole genome shotgun (WGS) entry which is preliminary data.</text>
</comment>
<gene>
    <name evidence="1" type="ORF">AWW66_03375</name>
</gene>
<reference evidence="1 2" key="1">
    <citation type="submission" date="2016-01" db="EMBL/GenBank/DDBJ databases">
        <title>Whole genome sequence and analysis of Micromonospora rosaria DSM 803, which can produce antibacterial substance rosamicin.</title>
        <authorList>
            <person name="Yang H."/>
            <person name="He X."/>
            <person name="Zhu D."/>
        </authorList>
    </citation>
    <scope>NUCLEOTIDE SEQUENCE [LARGE SCALE GENOMIC DNA]</scope>
    <source>
        <strain evidence="1 2">DSM 803</strain>
    </source>
</reference>
<accession>A0A136PYD1</accession>
<dbReference type="EMBL" id="LRQV01000006">
    <property type="protein sequence ID" value="KXK63367.1"/>
    <property type="molecule type" value="Genomic_DNA"/>
</dbReference>
<dbReference type="Proteomes" id="UP000070620">
    <property type="component" value="Unassembled WGS sequence"/>
</dbReference>
<dbReference type="RefSeq" id="WP_067359818.1">
    <property type="nucleotide sequence ID" value="NZ_JBIUBN010000003.1"/>
</dbReference>
<keyword evidence="2" id="KW-1185">Reference proteome</keyword>
<evidence type="ECO:0000313" key="2">
    <source>
        <dbReference type="Proteomes" id="UP000070620"/>
    </source>
</evidence>
<protein>
    <submittedName>
        <fullName evidence="1">Uncharacterized protein</fullName>
    </submittedName>
</protein>
<proteinExistence type="predicted"/>
<name>A0A136PYD1_9ACTN</name>
<sequence length="199" mass="22799">MEQLHGVEFVTTNEACAQLGPDITPYVINNWVRRGLLTPAGRLPGRSHLFKWDDIVEVERRTRTSPKGRKRKVTLTAHLPKITSDATMTELPSETDAAQKRTGSIVPPPDRPVVYYIAFADRVKIGHSRALRTRLDNLPHDEVLAVEPGQRDLEQMRHRQFADQRITGEWFRHDAALRSHIEMLIDHFGPPEHVLGWRP</sequence>